<protein>
    <submittedName>
        <fullName evidence="2">Uncharacterized protein</fullName>
    </submittedName>
</protein>
<evidence type="ECO:0000313" key="2">
    <source>
        <dbReference type="EMBL" id="CAB1438915.1"/>
    </source>
</evidence>
<comment type="caution">
    <text evidence="2">The sequence shown here is derived from an EMBL/GenBank/DDBJ whole genome shotgun (WGS) entry which is preliminary data.</text>
</comment>
<evidence type="ECO:0000256" key="1">
    <source>
        <dbReference type="SAM" id="MobiDB-lite"/>
    </source>
</evidence>
<proteinExistence type="predicted"/>
<gene>
    <name evidence="2" type="ORF">PLEPLA_LOCUS26775</name>
</gene>
<accession>A0A9N7UYM9</accession>
<sequence length="109" mass="12048">MSETDQWVDWEDPDQSAPSLVVLSLCVVHRAGREHVSSVSYQTSCSSIWTSQPPPSPSSDQVLSSLIDTQAKQRSARPSPSLVSGLWTPEAHADEKKPEEPWWELDSSS</sequence>
<dbReference type="AlphaFoldDB" id="A0A9N7UYM9"/>
<keyword evidence="3" id="KW-1185">Reference proteome</keyword>
<feature type="region of interest" description="Disordered" evidence="1">
    <location>
        <begin position="46"/>
        <end position="109"/>
    </location>
</feature>
<reference evidence="2" key="1">
    <citation type="submission" date="2020-03" db="EMBL/GenBank/DDBJ databases">
        <authorList>
            <person name="Weist P."/>
        </authorList>
    </citation>
    <scope>NUCLEOTIDE SEQUENCE</scope>
</reference>
<name>A0A9N7UYM9_PLEPL</name>
<dbReference type="Proteomes" id="UP001153269">
    <property type="component" value="Unassembled WGS sequence"/>
</dbReference>
<evidence type="ECO:0000313" key="3">
    <source>
        <dbReference type="Proteomes" id="UP001153269"/>
    </source>
</evidence>
<organism evidence="2 3">
    <name type="scientific">Pleuronectes platessa</name>
    <name type="common">European plaice</name>
    <dbReference type="NCBI Taxonomy" id="8262"/>
    <lineage>
        <taxon>Eukaryota</taxon>
        <taxon>Metazoa</taxon>
        <taxon>Chordata</taxon>
        <taxon>Craniata</taxon>
        <taxon>Vertebrata</taxon>
        <taxon>Euteleostomi</taxon>
        <taxon>Actinopterygii</taxon>
        <taxon>Neopterygii</taxon>
        <taxon>Teleostei</taxon>
        <taxon>Neoteleostei</taxon>
        <taxon>Acanthomorphata</taxon>
        <taxon>Carangaria</taxon>
        <taxon>Pleuronectiformes</taxon>
        <taxon>Pleuronectoidei</taxon>
        <taxon>Pleuronectidae</taxon>
        <taxon>Pleuronectes</taxon>
    </lineage>
</organism>
<feature type="compositionally biased region" description="Polar residues" evidence="1">
    <location>
        <begin position="66"/>
        <end position="82"/>
    </location>
</feature>
<dbReference type="EMBL" id="CADEAL010002223">
    <property type="protein sequence ID" value="CAB1438915.1"/>
    <property type="molecule type" value="Genomic_DNA"/>
</dbReference>
<feature type="compositionally biased region" description="Basic and acidic residues" evidence="1">
    <location>
        <begin position="91"/>
        <end position="100"/>
    </location>
</feature>